<accession>A0ABR2LWI1</accession>
<dbReference type="EMBL" id="JBBWWR010000014">
    <property type="protein sequence ID" value="KAK8953183.1"/>
    <property type="molecule type" value="Genomic_DNA"/>
</dbReference>
<evidence type="ECO:0000313" key="2">
    <source>
        <dbReference type="EMBL" id="KAK8953183.1"/>
    </source>
</evidence>
<reference evidence="2 3" key="1">
    <citation type="journal article" date="2022" name="Nat. Plants">
        <title>Genomes of leafy and leafless Platanthera orchids illuminate the evolution of mycoheterotrophy.</title>
        <authorList>
            <person name="Li M.H."/>
            <person name="Liu K.W."/>
            <person name="Li Z."/>
            <person name="Lu H.C."/>
            <person name="Ye Q.L."/>
            <person name="Zhang D."/>
            <person name="Wang J.Y."/>
            <person name="Li Y.F."/>
            <person name="Zhong Z.M."/>
            <person name="Liu X."/>
            <person name="Yu X."/>
            <person name="Liu D.K."/>
            <person name="Tu X.D."/>
            <person name="Liu B."/>
            <person name="Hao Y."/>
            <person name="Liao X.Y."/>
            <person name="Jiang Y.T."/>
            <person name="Sun W.H."/>
            <person name="Chen J."/>
            <person name="Chen Y.Q."/>
            <person name="Ai Y."/>
            <person name="Zhai J.W."/>
            <person name="Wu S.S."/>
            <person name="Zhou Z."/>
            <person name="Hsiao Y.Y."/>
            <person name="Wu W.L."/>
            <person name="Chen Y.Y."/>
            <person name="Lin Y.F."/>
            <person name="Hsu J.L."/>
            <person name="Li C.Y."/>
            <person name="Wang Z.W."/>
            <person name="Zhao X."/>
            <person name="Zhong W.Y."/>
            <person name="Ma X.K."/>
            <person name="Ma L."/>
            <person name="Huang J."/>
            <person name="Chen G.Z."/>
            <person name="Huang M.Z."/>
            <person name="Huang L."/>
            <person name="Peng D.H."/>
            <person name="Luo Y.B."/>
            <person name="Zou S.Q."/>
            <person name="Chen S.P."/>
            <person name="Lan S."/>
            <person name="Tsai W.C."/>
            <person name="Van de Peer Y."/>
            <person name="Liu Z.J."/>
        </authorList>
    </citation>
    <scope>NUCLEOTIDE SEQUENCE [LARGE SCALE GENOMIC DNA]</scope>
    <source>
        <strain evidence="2">Lor288</strain>
    </source>
</reference>
<organism evidence="2 3">
    <name type="scientific">Platanthera guangdongensis</name>
    <dbReference type="NCBI Taxonomy" id="2320717"/>
    <lineage>
        <taxon>Eukaryota</taxon>
        <taxon>Viridiplantae</taxon>
        <taxon>Streptophyta</taxon>
        <taxon>Embryophyta</taxon>
        <taxon>Tracheophyta</taxon>
        <taxon>Spermatophyta</taxon>
        <taxon>Magnoliopsida</taxon>
        <taxon>Liliopsida</taxon>
        <taxon>Asparagales</taxon>
        <taxon>Orchidaceae</taxon>
        <taxon>Orchidoideae</taxon>
        <taxon>Orchideae</taxon>
        <taxon>Orchidinae</taxon>
        <taxon>Platanthera</taxon>
    </lineage>
</organism>
<evidence type="ECO:0000313" key="3">
    <source>
        <dbReference type="Proteomes" id="UP001412067"/>
    </source>
</evidence>
<name>A0ABR2LWI1_9ASPA</name>
<proteinExistence type="predicted"/>
<protein>
    <submittedName>
        <fullName evidence="2">Uncharacterized protein</fullName>
    </submittedName>
</protein>
<sequence length="298" mass="32318">MCMALEGRSLGERSTHPFLDHNFPVVEKVGRSGRWWTTKSLVVEEGAKLYLTMIKMGIIIIISLQVLVEKADVIGEPKNYDAGNPIPQNRPGQPSGPNQHGLSIDNVQHHGGSRASGPDAGQHAFGGSSFPRQESVMNNQSYSGSFAAGSLPGRNTSNSNHLPAKADPASGSFMESNQSGGLQPKKFPGSSGGGFQPPGNSYVRPAQPAFQQPAPMPKPLILNMGDQSQHCECHRTHEHSAEDYTRLEDKIVRLARQGILRRSLYMKFLKGKAIASGAYTKTECRHRVDSCNVGLLFC</sequence>
<feature type="compositionally biased region" description="Polar residues" evidence="1">
    <location>
        <begin position="86"/>
        <end position="101"/>
    </location>
</feature>
<dbReference type="Proteomes" id="UP001412067">
    <property type="component" value="Unassembled WGS sequence"/>
</dbReference>
<feature type="region of interest" description="Disordered" evidence="1">
    <location>
        <begin position="78"/>
        <end position="217"/>
    </location>
</feature>
<feature type="compositionally biased region" description="Polar residues" evidence="1">
    <location>
        <begin position="130"/>
        <end position="144"/>
    </location>
</feature>
<gene>
    <name evidence="2" type="ORF">KSP40_PGU010262</name>
</gene>
<comment type="caution">
    <text evidence="2">The sequence shown here is derived from an EMBL/GenBank/DDBJ whole genome shotgun (WGS) entry which is preliminary data.</text>
</comment>
<evidence type="ECO:0000256" key="1">
    <source>
        <dbReference type="SAM" id="MobiDB-lite"/>
    </source>
</evidence>
<keyword evidence="3" id="KW-1185">Reference proteome</keyword>